<proteinExistence type="inferred from homology"/>
<feature type="coiled-coil region" evidence="6">
    <location>
        <begin position="302"/>
        <end position="351"/>
    </location>
</feature>
<comment type="caution">
    <text evidence="10">The sequence shown here is derived from an EMBL/GenBank/DDBJ whole genome shotgun (WGS) entry which is preliminary data.</text>
</comment>
<dbReference type="InterPro" id="IPR041122">
    <property type="entry name" value="RecJ_OB"/>
</dbReference>
<dbReference type="Pfam" id="PF02272">
    <property type="entry name" value="DHHA1"/>
    <property type="match status" value="1"/>
</dbReference>
<feature type="domain" description="DDH" evidence="7">
    <location>
        <begin position="76"/>
        <end position="235"/>
    </location>
</feature>
<dbReference type="GO" id="GO:0006310">
    <property type="term" value="P:DNA recombination"/>
    <property type="evidence" value="ECO:0007669"/>
    <property type="project" value="InterPro"/>
</dbReference>
<evidence type="ECO:0000256" key="5">
    <source>
        <dbReference type="ARBA" id="ARBA00022839"/>
    </source>
</evidence>
<dbReference type="SUPFAM" id="SSF64182">
    <property type="entry name" value="DHH phosphoesterases"/>
    <property type="match status" value="1"/>
</dbReference>
<evidence type="ECO:0000313" key="10">
    <source>
        <dbReference type="EMBL" id="MSR94665.1"/>
    </source>
</evidence>
<evidence type="ECO:0000313" key="11">
    <source>
        <dbReference type="Proteomes" id="UP000434409"/>
    </source>
</evidence>
<dbReference type="GO" id="GO:0003676">
    <property type="term" value="F:nucleic acid binding"/>
    <property type="evidence" value="ECO:0007669"/>
    <property type="project" value="InterPro"/>
</dbReference>
<feature type="domain" description="RecJ OB" evidence="9">
    <location>
        <begin position="459"/>
        <end position="581"/>
    </location>
</feature>
<dbReference type="Proteomes" id="UP000434409">
    <property type="component" value="Unassembled WGS sequence"/>
</dbReference>
<dbReference type="GO" id="GO:0006281">
    <property type="term" value="P:DNA repair"/>
    <property type="evidence" value="ECO:0007669"/>
    <property type="project" value="InterPro"/>
</dbReference>
<dbReference type="Pfam" id="PF01368">
    <property type="entry name" value="DHH"/>
    <property type="match status" value="1"/>
</dbReference>
<protein>
    <recommendedName>
        <fullName evidence="2">Single-stranded-DNA-specific exonuclease RecJ</fullName>
    </recommendedName>
</protein>
<keyword evidence="11" id="KW-1185">Reference proteome</keyword>
<sequence>MENWVLVRKGGDFQKLGEKFGISPRLAALIRNRDITEEEMEAYLFPDKKYLHDGAQMKGMKEAVSLLQEKIERGARIRIIGDYDIDGVNATYILLKGCSFLGAKVDSDIPDRMTDGYGISRDLIDRALKDGIDTIITCDNGIAAEKEIRYAKEQGMTVIVTDHHEIPYEEQAGEKQYRLPPADVVVDPKREDETYPFSGLCGAGVAYKLLEVLYKATGADRRVLEDLLENVAIATVGDVMELQGENRILTKEGLSRLKHTKNPGLQALFRKKEIEQDRISSYTIGYVIGPCLNAGGRLRTAKKTLELLLAEEEERAGELAEELAELNEERKAMTEAAVREATERIEAKKERQEKVLVSYLPDCHESLAGIVAGRIRERYHRPAYVVTKGKEGLKGSGRSIPAYPMYERLSLCKDLLIRFGGHKGAAGFSLEEDKLKAFENRLENTSGLTQEDLAEKVCIDMELPFSEVTETFVRELSLLEPFGQGNQKPVFGVRNVRVMGARLLGKQKNVLKLMLADQRNTWIDGLCFSRTEVFLKEAEEKYGEQAEEVLFAGQGTMKVDLTFYPQINAYGGRMQPQIVITHFRIRDPE</sequence>
<organism evidence="10 11">
    <name type="scientific">Suipraeoptans intestinalis</name>
    <dbReference type="NCBI Taxonomy" id="2606628"/>
    <lineage>
        <taxon>Bacteria</taxon>
        <taxon>Bacillati</taxon>
        <taxon>Bacillota</taxon>
        <taxon>Clostridia</taxon>
        <taxon>Lachnospirales</taxon>
        <taxon>Lachnospiraceae</taxon>
        <taxon>Suipraeoptans</taxon>
    </lineage>
</organism>
<evidence type="ECO:0000256" key="2">
    <source>
        <dbReference type="ARBA" id="ARBA00019841"/>
    </source>
</evidence>
<accession>A0A6N7V282</accession>
<dbReference type="AlphaFoldDB" id="A0A6N7V282"/>
<evidence type="ECO:0000259" key="8">
    <source>
        <dbReference type="Pfam" id="PF02272"/>
    </source>
</evidence>
<dbReference type="Pfam" id="PF17768">
    <property type="entry name" value="RecJ_OB"/>
    <property type="match status" value="1"/>
</dbReference>
<dbReference type="RefSeq" id="WP_154478412.1">
    <property type="nucleotide sequence ID" value="NZ_VULY01000018.1"/>
</dbReference>
<dbReference type="InterPro" id="IPR003156">
    <property type="entry name" value="DHHA1_dom"/>
</dbReference>
<dbReference type="NCBIfam" id="TIGR00644">
    <property type="entry name" value="recJ"/>
    <property type="match status" value="1"/>
</dbReference>
<evidence type="ECO:0000259" key="7">
    <source>
        <dbReference type="Pfam" id="PF01368"/>
    </source>
</evidence>
<evidence type="ECO:0000256" key="3">
    <source>
        <dbReference type="ARBA" id="ARBA00022722"/>
    </source>
</evidence>
<keyword evidence="6" id="KW-0175">Coiled coil</keyword>
<dbReference type="InterPro" id="IPR004610">
    <property type="entry name" value="RecJ"/>
</dbReference>
<gene>
    <name evidence="10" type="primary">recJ</name>
    <name evidence="10" type="ORF">FYJ34_10465</name>
</gene>
<evidence type="ECO:0000256" key="1">
    <source>
        <dbReference type="ARBA" id="ARBA00005915"/>
    </source>
</evidence>
<comment type="similarity">
    <text evidence="1">Belongs to the RecJ family.</text>
</comment>
<evidence type="ECO:0000259" key="9">
    <source>
        <dbReference type="Pfam" id="PF17768"/>
    </source>
</evidence>
<name>A0A6N7V282_9FIRM</name>
<keyword evidence="5 10" id="KW-0269">Exonuclease</keyword>
<dbReference type="PANTHER" id="PTHR30255:SF2">
    <property type="entry name" value="SINGLE-STRANDED-DNA-SPECIFIC EXONUCLEASE RECJ"/>
    <property type="match status" value="1"/>
</dbReference>
<keyword evidence="3" id="KW-0540">Nuclease</keyword>
<dbReference type="EMBL" id="VULY01000018">
    <property type="protein sequence ID" value="MSR94665.1"/>
    <property type="molecule type" value="Genomic_DNA"/>
</dbReference>
<reference evidence="10 11" key="1">
    <citation type="submission" date="2019-08" db="EMBL/GenBank/DDBJ databases">
        <title>In-depth cultivation of the pig gut microbiome towards novel bacterial diversity and tailored functional studies.</title>
        <authorList>
            <person name="Wylensek D."/>
            <person name="Hitch T.C.A."/>
            <person name="Clavel T."/>
        </authorList>
    </citation>
    <scope>NUCLEOTIDE SEQUENCE [LARGE SCALE GENOMIC DNA]</scope>
    <source>
        <strain evidence="10 11">68-1-5</strain>
    </source>
</reference>
<keyword evidence="4" id="KW-0378">Hydrolase</keyword>
<evidence type="ECO:0000256" key="4">
    <source>
        <dbReference type="ARBA" id="ARBA00022801"/>
    </source>
</evidence>
<dbReference type="GO" id="GO:0008409">
    <property type="term" value="F:5'-3' exonuclease activity"/>
    <property type="evidence" value="ECO:0007669"/>
    <property type="project" value="InterPro"/>
</dbReference>
<dbReference type="InterPro" id="IPR051673">
    <property type="entry name" value="SSDNA_exonuclease_RecJ"/>
</dbReference>
<dbReference type="InterPro" id="IPR001667">
    <property type="entry name" value="DDH_dom"/>
</dbReference>
<feature type="domain" description="DHHA1" evidence="8">
    <location>
        <begin position="353"/>
        <end position="443"/>
    </location>
</feature>
<dbReference type="PANTHER" id="PTHR30255">
    <property type="entry name" value="SINGLE-STRANDED-DNA-SPECIFIC EXONUCLEASE RECJ"/>
    <property type="match status" value="1"/>
</dbReference>
<dbReference type="InterPro" id="IPR038763">
    <property type="entry name" value="DHH_sf"/>
</dbReference>
<evidence type="ECO:0000256" key="6">
    <source>
        <dbReference type="SAM" id="Coils"/>
    </source>
</evidence>
<dbReference type="Gene3D" id="3.90.1640.30">
    <property type="match status" value="1"/>
</dbReference>
<dbReference type="Gene3D" id="3.10.310.30">
    <property type="match status" value="1"/>
</dbReference>